<dbReference type="Gene3D" id="1.10.260.130">
    <property type="match status" value="1"/>
</dbReference>
<dbReference type="EMBL" id="BAAAVS010000020">
    <property type="protein sequence ID" value="GAA3033682.1"/>
    <property type="molecule type" value="Genomic_DNA"/>
</dbReference>
<dbReference type="Proteomes" id="UP001501035">
    <property type="component" value="Unassembled WGS sequence"/>
</dbReference>
<evidence type="ECO:0000313" key="1">
    <source>
        <dbReference type="EMBL" id="GAA3033682.1"/>
    </source>
</evidence>
<dbReference type="PIRSF" id="PIRSF029171">
    <property type="entry name" value="Esterase_LipA"/>
    <property type="match status" value="1"/>
</dbReference>
<comment type="caution">
    <text evidence="1">The sequence shown here is derived from an EMBL/GenBank/DDBJ whole genome shotgun (WGS) entry which is preliminary data.</text>
</comment>
<organism evidence="1 2">
    <name type="scientific">Gordonia defluvii</name>
    <dbReference type="NCBI Taxonomy" id="283718"/>
    <lineage>
        <taxon>Bacteria</taxon>
        <taxon>Bacillati</taxon>
        <taxon>Actinomycetota</taxon>
        <taxon>Actinomycetes</taxon>
        <taxon>Mycobacteriales</taxon>
        <taxon>Gordoniaceae</taxon>
        <taxon>Gordonia</taxon>
    </lineage>
</organism>
<dbReference type="PANTHER" id="PTHR34853:SF1">
    <property type="entry name" value="LIPASE 5"/>
    <property type="match status" value="1"/>
</dbReference>
<keyword evidence="2" id="KW-1185">Reference proteome</keyword>
<evidence type="ECO:0000313" key="2">
    <source>
        <dbReference type="Proteomes" id="UP001501035"/>
    </source>
</evidence>
<protein>
    <submittedName>
        <fullName evidence="1">Alpha/beta fold hydrolase</fullName>
    </submittedName>
</protein>
<dbReference type="InterPro" id="IPR029058">
    <property type="entry name" value="AB_hydrolase_fold"/>
</dbReference>
<dbReference type="PANTHER" id="PTHR34853">
    <property type="match status" value="1"/>
</dbReference>
<proteinExistence type="predicted"/>
<reference evidence="2" key="1">
    <citation type="journal article" date="2019" name="Int. J. Syst. Evol. Microbiol.">
        <title>The Global Catalogue of Microorganisms (GCM) 10K type strain sequencing project: providing services to taxonomists for standard genome sequencing and annotation.</title>
        <authorList>
            <consortium name="The Broad Institute Genomics Platform"/>
            <consortium name="The Broad Institute Genome Sequencing Center for Infectious Disease"/>
            <person name="Wu L."/>
            <person name="Ma J."/>
        </authorList>
    </citation>
    <scope>NUCLEOTIDE SEQUENCE [LARGE SCALE GENOMIC DNA]</scope>
    <source>
        <strain evidence="2">JCM 14234</strain>
    </source>
</reference>
<gene>
    <name evidence="1" type="ORF">GCM10010528_13370</name>
</gene>
<sequence>MGTATPPSGHLLPRTLGAVTMAIAMTTAAAPAIHATPEAPPGTMTRTAPLPTPLTALASARLLTLTSRDAHDQPRTMSASLFVPHTRWLGPGRQPLVAMAVGTYGQGDRCAPSRAFTSPVSVSATEQQVGYEISSVALLLARGYAVVVPDYLGMAQPGVHTYLNRIEQGRAVIDAARAATSVARLSGPVGFWGYSQGGAAAGAAAELQPVYAPRLALRAVYSGAPPGDVTAALRNHNIMALPILGWSANSAMATDPALRQPVSAVLNPAGRTFLRRIAQMCLPDAAIAYGTTPSSQLTADGRPLADALLAIPGFAGWARAQRLGTVAPRARVLVHSARNDDVVPFADQTRLVRAWRSLGAHVDHLVFDLPPTSPGLGMDHSWPHQVDNARALDWFAPNLTRRGD</sequence>
<dbReference type="Pfam" id="PF03583">
    <property type="entry name" value="LIP"/>
    <property type="match status" value="1"/>
</dbReference>
<dbReference type="GO" id="GO:0016787">
    <property type="term" value="F:hydrolase activity"/>
    <property type="evidence" value="ECO:0007669"/>
    <property type="project" value="UniProtKB-KW"/>
</dbReference>
<dbReference type="SUPFAM" id="SSF53474">
    <property type="entry name" value="alpha/beta-Hydrolases"/>
    <property type="match status" value="1"/>
</dbReference>
<keyword evidence="1" id="KW-0378">Hydrolase</keyword>
<accession>A0ABP6L840</accession>
<dbReference type="RefSeq" id="WP_290706214.1">
    <property type="nucleotide sequence ID" value="NZ_BAAAVS010000020.1"/>
</dbReference>
<dbReference type="InterPro" id="IPR005152">
    <property type="entry name" value="Lipase_secreted"/>
</dbReference>
<dbReference type="Gene3D" id="3.40.50.1820">
    <property type="entry name" value="alpha/beta hydrolase"/>
    <property type="match status" value="1"/>
</dbReference>
<name>A0ABP6L840_9ACTN</name>